<evidence type="ECO:0000259" key="1">
    <source>
        <dbReference type="Pfam" id="PF12234"/>
    </source>
</evidence>
<name>A0ABP0EF70_9ASCO</name>
<evidence type="ECO:0000313" key="2">
    <source>
        <dbReference type="EMBL" id="CAK7912817.1"/>
    </source>
</evidence>
<dbReference type="EMBL" id="OZ004258">
    <property type="protein sequence ID" value="CAK7912817.1"/>
    <property type="molecule type" value="Genomic_DNA"/>
</dbReference>
<proteinExistence type="predicted"/>
<reference evidence="2 3" key="1">
    <citation type="submission" date="2024-01" db="EMBL/GenBank/DDBJ databases">
        <authorList>
            <consortium name="Genoscope - CEA"/>
            <person name="William W."/>
        </authorList>
    </citation>
    <scope>NUCLEOTIDE SEQUENCE [LARGE SCALE GENOMIC DNA]</scope>
    <source>
        <strain evidence="2 3">29B2s-10</strain>
    </source>
</reference>
<dbReference type="PANTHER" id="PTHR13950">
    <property type="entry name" value="RABCONNECTIN-RELATED"/>
    <property type="match status" value="1"/>
</dbReference>
<dbReference type="Gene3D" id="2.130.10.10">
    <property type="entry name" value="YVTN repeat-like/Quinoprotein amine dehydrogenase"/>
    <property type="match status" value="1"/>
</dbReference>
<protein>
    <submittedName>
        <fullName evidence="2">Regulator of V-ATPase in vacuolar membrane protein 1</fullName>
    </submittedName>
</protein>
<dbReference type="PANTHER" id="PTHR13950:SF9">
    <property type="entry name" value="RABCONNECTIN-3A"/>
    <property type="match status" value="1"/>
</dbReference>
<evidence type="ECO:0000313" key="3">
    <source>
        <dbReference type="Proteomes" id="UP001497600"/>
    </source>
</evidence>
<accession>A0ABP0EF70</accession>
<dbReference type="InterPro" id="IPR015943">
    <property type="entry name" value="WD40/YVTN_repeat-like_dom_sf"/>
</dbReference>
<dbReference type="SUPFAM" id="SSF75011">
    <property type="entry name" value="3-carboxy-cis,cis-mucoante lactonizing enzyme"/>
    <property type="match status" value="1"/>
</dbReference>
<dbReference type="Pfam" id="PF12234">
    <property type="entry name" value="Rav1p_C"/>
    <property type="match status" value="1"/>
</dbReference>
<keyword evidence="3" id="KW-1185">Reference proteome</keyword>
<dbReference type="InterPro" id="IPR022033">
    <property type="entry name" value="Rav1p_C"/>
</dbReference>
<dbReference type="Proteomes" id="UP001497600">
    <property type="component" value="Chromosome F"/>
</dbReference>
<sequence length="1446" mass="164527">MTLAFVPGEVNAHPYSLAQTVWKNHHIVVYCSGNNLVISTTSTPKKFGQRVHSKRQKNLQTVYLDRDAIAVDINSKNAFVSVSIGEQIHIFRPDSEYSQKPHWSQSHIFSADGVVNCLQWADSNDELVVATNDSLVLYHVYDEYGETVATTRWSSPQPNSITHVRITRNGSKIITRDNYDRLAKLWTRASYGDTTSLFVLTYVEHPQSTFVVDFRWKCTETHTHGMDLTSMANIKNMRGFLENDSDNDILYTLTNDGILRAWSTDTSGHNRIRLCGELNIRQNLSSENLLFSSLIIIDNCHLHKYVNDNLLSKINRANVEGLELVLATSTSGQVFIYSIDTSSPGRPNSIQFLRLNTSQPVFFNDHCYPLGNLPEEMPQELTEQSIQSVDFISKFVTPIIIPDIQCVEFEESLGTPQLSILVHDRIKHTIRVDYLDLEAFSRAIDTSSRLGTKLMDKFSGHTKAIHRLRKSTSSKRHNTVLISISDFPDQNYIWEPLILNEGTNRSMTLAKRFRIEVPSSEEGVSNHSIEGIWDAVIINDIELFSDDFPPSCRHHLVPVIEKNGYISLWDCNGTVMDDQPAHLLTRSRIEDNHGHYLRQRPKAFVLSEIETTPQKRSYCAIAIFERDLIRAWKVSIEYVDQKVEKIEMTSFAISTLPQEEEIHAIEMVDSYASEKNVITVIDVAGILRIFAVSFKDDTCEWVETKLIHTNIKNASRLHGATIINKMAIVDESGLNMSIWDTKSGVLEYEETFEETVLDIDWTKVDGKDLSSTSSFAILSVGFARHVLLFTQLRYDYTNKMPTFGVIKKLDISDYTAHEIGDSIWVNNSYLVIASGNQFFIDDRWIQVGTSSNRFIDSTIRQLVGENSNEESIEITISNLVRILNGPLPVYHPQFLIQSLFWNKIQLVKDILVRLLKVIRLGGVIEWDLEMNLGNVVLESPHLDGSVADSGVQTPQSNGGTGRASSSTLFEDNAFNSTIQTFFEFNSELATALTEKLTKISLPFITRHQQITLLSVISIVSEIDKYSATLDGNGIRFLIGFKLFQMSSKQTHLTMRDINWALHSDNKEVIMSIVEEHYKLRIEWRSVRESGLAYWVDEPSKLANYVEKCARNEFANTRDPSGLISIFYLALRKKNVLIGLWKSVTHQDQQKMLKFLNNDFTEKRWRTAALKNAFVLMSKHRYLDAASFFLLADSLKDCCNVLANKVNDMNLVLAVTKVYEYSKTKSTPDTTISNMAYILESFILPDALQKGDRWTTSWILWEMKKNELAIKALIESPIAVVKQNRTVFSESCIKNNIEDVKLHASSKLFLKDDPVLMILFNNLRQRNVKFLHGALQVSPIEEYNFVVKVCLIYTRMGCDYLALSVLRNWVFVQYDTKEKDTVRWSMKDNIQDESRDTNVPSVLATGYTDGGRANGFGTDSGVRTKAQQPPPAVVFEEPDMSSFDFGF</sequence>
<organism evidence="2 3">
    <name type="scientific">[Candida] anglica</name>
    <dbReference type="NCBI Taxonomy" id="148631"/>
    <lineage>
        <taxon>Eukaryota</taxon>
        <taxon>Fungi</taxon>
        <taxon>Dikarya</taxon>
        <taxon>Ascomycota</taxon>
        <taxon>Saccharomycotina</taxon>
        <taxon>Pichiomycetes</taxon>
        <taxon>Debaryomycetaceae</taxon>
        <taxon>Kurtzmaniella</taxon>
    </lineage>
</organism>
<dbReference type="InterPro" id="IPR052208">
    <property type="entry name" value="DmX-like/RAVE_component"/>
</dbReference>
<gene>
    <name evidence="2" type="primary">RAV1</name>
    <name evidence="2" type="ORF">CAAN4_F08746</name>
</gene>
<feature type="domain" description="RAVE complex protein Rav1 C-terminal" evidence="1">
    <location>
        <begin position="692"/>
        <end position="1363"/>
    </location>
</feature>